<dbReference type="EMBL" id="MU855388">
    <property type="protein sequence ID" value="KAK3904678.1"/>
    <property type="molecule type" value="Genomic_DNA"/>
</dbReference>
<name>A0AAN6MQP0_9PEZI</name>
<feature type="compositionally biased region" description="Low complexity" evidence="1">
    <location>
        <begin position="104"/>
        <end position="114"/>
    </location>
</feature>
<feature type="compositionally biased region" description="Low complexity" evidence="1">
    <location>
        <begin position="125"/>
        <end position="143"/>
    </location>
</feature>
<dbReference type="AlphaFoldDB" id="A0AAN6MQP0"/>
<feature type="compositionally biased region" description="Basic residues" evidence="1">
    <location>
        <begin position="78"/>
        <end position="88"/>
    </location>
</feature>
<reference evidence="2" key="1">
    <citation type="journal article" date="2023" name="Mol. Phylogenet. Evol.">
        <title>Genome-scale phylogeny and comparative genomics of the fungal order Sordariales.</title>
        <authorList>
            <person name="Hensen N."/>
            <person name="Bonometti L."/>
            <person name="Westerberg I."/>
            <person name="Brannstrom I.O."/>
            <person name="Guillou S."/>
            <person name="Cros-Aarteil S."/>
            <person name="Calhoun S."/>
            <person name="Haridas S."/>
            <person name="Kuo A."/>
            <person name="Mondo S."/>
            <person name="Pangilinan J."/>
            <person name="Riley R."/>
            <person name="LaButti K."/>
            <person name="Andreopoulos B."/>
            <person name="Lipzen A."/>
            <person name="Chen C."/>
            <person name="Yan M."/>
            <person name="Daum C."/>
            <person name="Ng V."/>
            <person name="Clum A."/>
            <person name="Steindorff A."/>
            <person name="Ohm R.A."/>
            <person name="Martin F."/>
            <person name="Silar P."/>
            <person name="Natvig D.O."/>
            <person name="Lalanne C."/>
            <person name="Gautier V."/>
            <person name="Ament-Velasquez S.L."/>
            <person name="Kruys A."/>
            <person name="Hutchinson M.I."/>
            <person name="Powell A.J."/>
            <person name="Barry K."/>
            <person name="Miller A.N."/>
            <person name="Grigoriev I.V."/>
            <person name="Debuchy R."/>
            <person name="Gladieux P."/>
            <person name="Hiltunen Thoren M."/>
            <person name="Johannesson H."/>
        </authorList>
    </citation>
    <scope>NUCLEOTIDE SEQUENCE</scope>
    <source>
        <strain evidence="2">CBS 103.79</strain>
    </source>
</reference>
<comment type="caution">
    <text evidence="2">The sequence shown here is derived from an EMBL/GenBank/DDBJ whole genome shotgun (WGS) entry which is preliminary data.</text>
</comment>
<feature type="region of interest" description="Disordered" evidence="1">
    <location>
        <begin position="1"/>
        <end position="62"/>
    </location>
</feature>
<feature type="region of interest" description="Disordered" evidence="1">
    <location>
        <begin position="185"/>
        <end position="205"/>
    </location>
</feature>
<evidence type="ECO:0000313" key="3">
    <source>
        <dbReference type="Proteomes" id="UP001303889"/>
    </source>
</evidence>
<accession>A0AAN6MQP0</accession>
<gene>
    <name evidence="2" type="ORF">C8A05DRAFT_42294</name>
</gene>
<keyword evidence="3" id="KW-1185">Reference proteome</keyword>
<feature type="compositionally biased region" description="Acidic residues" evidence="1">
    <location>
        <begin position="115"/>
        <end position="124"/>
    </location>
</feature>
<feature type="compositionally biased region" description="Basic and acidic residues" evidence="1">
    <location>
        <begin position="191"/>
        <end position="205"/>
    </location>
</feature>
<dbReference type="Proteomes" id="UP001303889">
    <property type="component" value="Unassembled WGS sequence"/>
</dbReference>
<proteinExistence type="predicted"/>
<evidence type="ECO:0000313" key="2">
    <source>
        <dbReference type="EMBL" id="KAK3904678.1"/>
    </source>
</evidence>
<feature type="region of interest" description="Disordered" evidence="1">
    <location>
        <begin position="242"/>
        <end position="320"/>
    </location>
</feature>
<feature type="compositionally biased region" description="Polar residues" evidence="1">
    <location>
        <begin position="1"/>
        <end position="16"/>
    </location>
</feature>
<organism evidence="2 3">
    <name type="scientific">Staphylotrichum tortipilum</name>
    <dbReference type="NCBI Taxonomy" id="2831512"/>
    <lineage>
        <taxon>Eukaryota</taxon>
        <taxon>Fungi</taxon>
        <taxon>Dikarya</taxon>
        <taxon>Ascomycota</taxon>
        <taxon>Pezizomycotina</taxon>
        <taxon>Sordariomycetes</taxon>
        <taxon>Sordariomycetidae</taxon>
        <taxon>Sordariales</taxon>
        <taxon>Chaetomiaceae</taxon>
        <taxon>Staphylotrichum</taxon>
    </lineage>
</organism>
<reference evidence="2" key="2">
    <citation type="submission" date="2023-05" db="EMBL/GenBank/DDBJ databases">
        <authorList>
            <consortium name="Lawrence Berkeley National Laboratory"/>
            <person name="Steindorff A."/>
            <person name="Hensen N."/>
            <person name="Bonometti L."/>
            <person name="Westerberg I."/>
            <person name="Brannstrom I.O."/>
            <person name="Guillou S."/>
            <person name="Cros-Aarteil S."/>
            <person name="Calhoun S."/>
            <person name="Haridas S."/>
            <person name="Kuo A."/>
            <person name="Mondo S."/>
            <person name="Pangilinan J."/>
            <person name="Riley R."/>
            <person name="Labutti K."/>
            <person name="Andreopoulos B."/>
            <person name="Lipzen A."/>
            <person name="Chen C."/>
            <person name="Yanf M."/>
            <person name="Daum C."/>
            <person name="Ng V."/>
            <person name="Clum A."/>
            <person name="Ohm R."/>
            <person name="Martin F."/>
            <person name="Silar P."/>
            <person name="Natvig D."/>
            <person name="Lalanne C."/>
            <person name="Gautier V."/>
            <person name="Ament-Velasquez S.L."/>
            <person name="Kruys A."/>
            <person name="Hutchinson M.I."/>
            <person name="Powell A.J."/>
            <person name="Barry K."/>
            <person name="Miller A.N."/>
            <person name="Grigoriev I.V."/>
            <person name="Debuchy R."/>
            <person name="Gladieux P."/>
            <person name="Thoren M.H."/>
            <person name="Johannesson H."/>
        </authorList>
    </citation>
    <scope>NUCLEOTIDE SEQUENCE</scope>
    <source>
        <strain evidence="2">CBS 103.79</strain>
    </source>
</reference>
<evidence type="ECO:0000256" key="1">
    <source>
        <dbReference type="SAM" id="MobiDB-lite"/>
    </source>
</evidence>
<protein>
    <submittedName>
        <fullName evidence="2">Uncharacterized protein</fullName>
    </submittedName>
</protein>
<sequence length="343" mass="37784">MWPATTKSKISQNVGPSSPPQTPRTASPVFGRKSSPRLGELPPQVPLSGPMAPPLSSTTRQTAVNGEPHLHHDLHDLHAHHHQHHHYHSAAAGTIRPGQLSPHATNSSSAASSSDSDDSDDSDDSNAAPDDPSPSSAATDGRPAPAPLPRQARIGRVVTHTEFIVEELSDFGDSDGERPGVIRPCAIEYPESDRSRSTSRNRPEIDQRMMYNLGNLNCSDDSDETDLDEHEYREFLIKRRAERRRKRMSSGSIGKRSFCETMGSDTDREDLRSLLGAEEAGSSARRLRRRVGDRRSLQFQDPPPPRIDELDEPGSSDDGIFIGESLARELPYYEYVSMEVDSP</sequence>
<feature type="region of interest" description="Disordered" evidence="1">
    <location>
        <begin position="78"/>
        <end position="155"/>
    </location>
</feature>